<feature type="transmembrane region" description="Helical" evidence="1">
    <location>
        <begin position="156"/>
        <end position="175"/>
    </location>
</feature>
<keyword evidence="3" id="KW-1185">Reference proteome</keyword>
<evidence type="ECO:0000313" key="3">
    <source>
        <dbReference type="Proteomes" id="UP000252770"/>
    </source>
</evidence>
<feature type="transmembrane region" description="Helical" evidence="1">
    <location>
        <begin position="350"/>
        <end position="372"/>
    </location>
</feature>
<gene>
    <name evidence="2" type="ORF">DT076_06785</name>
</gene>
<organism evidence="2 3">
    <name type="scientific">Desertihabitans brevis</name>
    <dbReference type="NCBI Taxonomy" id="2268447"/>
    <lineage>
        <taxon>Bacteria</taxon>
        <taxon>Bacillati</taxon>
        <taxon>Actinomycetota</taxon>
        <taxon>Actinomycetes</taxon>
        <taxon>Propionibacteriales</taxon>
        <taxon>Propionibacteriaceae</taxon>
        <taxon>Desertihabitans</taxon>
    </lineage>
</organism>
<feature type="transmembrane region" description="Helical" evidence="1">
    <location>
        <begin position="448"/>
        <end position="469"/>
    </location>
</feature>
<feature type="transmembrane region" description="Helical" evidence="1">
    <location>
        <begin position="51"/>
        <end position="78"/>
    </location>
</feature>
<feature type="transmembrane region" description="Helical" evidence="1">
    <location>
        <begin position="187"/>
        <end position="210"/>
    </location>
</feature>
<sequence>MAEIGLEAARLGAEALRLWARLWPQLLGVLLLGWAGRHAALLLSAEVTDEWPWLVVPTVALGLVAVAASTVVALRLAATSLGVERLLQAAGEAADPDDRDRSPLRLLTVVLLPFLAVYTAFGHAESLAGTLVNTTQLAQGLGAPVLVALDPTGSGWTVLGVSVVLVGLFLLRRVVDRLYRRTGQAVLGLLTVLVEACFLFLVLLSGFRLLELLRSWWSERRLLGWWSELGADLAAGFAVLRVDLPAVWDRAVELWSTLLWPVVWERLSEPVAWLALAALVFGSRVLSLADVWQRMAESAPAPVARPRLRDRLHRAAASATGVRRVALQVQQVLLGDVDDKYLPTWQSLRLVLRAGLGLLGGYLVAFTALQLLALLLDHLLTCLVGPSDVGLWALLQPFLTLDSDVLVMSLQVSVLAVAFSSALSRFAVRAGAVPATPAGVRPSIRVGAASRLGVAVLLCTLLGLASVVLRQQDEAQLVRAAVGETADVSGRLVTVSAPRFGQRLLREGGQEVEATSELAIVVVPVELVAPGPAGAPMTADLVSDRRRYDTQFGLGQVDAEAGYRTRSTFVFEIDPDDIRPGLGIEVRPLEIYRGYNAELRVDLGLDAGSAQQLRSDLVDAPVECLPAPLTEGLR</sequence>
<evidence type="ECO:0000313" key="2">
    <source>
        <dbReference type="EMBL" id="RCK70351.1"/>
    </source>
</evidence>
<dbReference type="Proteomes" id="UP000252770">
    <property type="component" value="Unassembled WGS sequence"/>
</dbReference>
<keyword evidence="1" id="KW-1133">Transmembrane helix</keyword>
<reference evidence="2 3" key="1">
    <citation type="submission" date="2018-07" db="EMBL/GenBank/DDBJ databases">
        <title>Desertimonas flava gen. nov. sp. nov.</title>
        <authorList>
            <person name="Liu S."/>
        </authorList>
    </citation>
    <scope>NUCLEOTIDE SEQUENCE [LARGE SCALE GENOMIC DNA]</scope>
    <source>
        <strain evidence="2 3">16Sb5-5</strain>
    </source>
</reference>
<dbReference type="RefSeq" id="WP_114125893.1">
    <property type="nucleotide sequence ID" value="NZ_QOUI01000003.1"/>
</dbReference>
<feature type="transmembrane region" description="Helical" evidence="1">
    <location>
        <begin position="104"/>
        <end position="121"/>
    </location>
</feature>
<name>A0A367YZH6_9ACTN</name>
<evidence type="ECO:0000256" key="1">
    <source>
        <dbReference type="SAM" id="Phobius"/>
    </source>
</evidence>
<feature type="transmembrane region" description="Helical" evidence="1">
    <location>
        <begin position="407"/>
        <end position="428"/>
    </location>
</feature>
<feature type="transmembrane region" description="Helical" evidence="1">
    <location>
        <begin position="26"/>
        <end position="45"/>
    </location>
</feature>
<keyword evidence="1" id="KW-0472">Membrane</keyword>
<feature type="transmembrane region" description="Helical" evidence="1">
    <location>
        <begin position="271"/>
        <end position="289"/>
    </location>
</feature>
<proteinExistence type="predicted"/>
<dbReference type="AlphaFoldDB" id="A0A367YZH6"/>
<accession>A0A367YZH6</accession>
<keyword evidence="1" id="KW-0812">Transmembrane</keyword>
<comment type="caution">
    <text evidence="2">The sequence shown here is derived from an EMBL/GenBank/DDBJ whole genome shotgun (WGS) entry which is preliminary data.</text>
</comment>
<protein>
    <submittedName>
        <fullName evidence="2">Uncharacterized protein</fullName>
    </submittedName>
</protein>
<dbReference type="EMBL" id="QOUI01000003">
    <property type="protein sequence ID" value="RCK70351.1"/>
    <property type="molecule type" value="Genomic_DNA"/>
</dbReference>